<dbReference type="CTD" id="556124"/>
<evidence type="ECO:0000313" key="4">
    <source>
        <dbReference type="Ensembl" id="ENSGWIP00000008882.1"/>
    </source>
</evidence>
<dbReference type="PROSITE" id="PS50102">
    <property type="entry name" value="RRM"/>
    <property type="match status" value="1"/>
</dbReference>
<dbReference type="PANTHER" id="PTHR15592">
    <property type="entry name" value="MATRIN 3/NUCLEAR PROTEIN 220-RELATED"/>
    <property type="match status" value="1"/>
</dbReference>
<keyword evidence="5" id="KW-1185">Reference proteome</keyword>
<accession>A0A8C5DM50</accession>
<dbReference type="OrthoDB" id="10072641at2759"/>
<feature type="domain" description="RRM" evidence="3">
    <location>
        <begin position="343"/>
        <end position="416"/>
    </location>
</feature>
<feature type="compositionally biased region" description="Basic and acidic residues" evidence="2">
    <location>
        <begin position="572"/>
        <end position="592"/>
    </location>
</feature>
<feature type="region of interest" description="Disordered" evidence="2">
    <location>
        <begin position="308"/>
        <end position="343"/>
    </location>
</feature>
<dbReference type="Proteomes" id="UP000694680">
    <property type="component" value="Chromosome 10"/>
</dbReference>
<dbReference type="InterPro" id="IPR035979">
    <property type="entry name" value="RBD_domain_sf"/>
</dbReference>
<evidence type="ECO:0000256" key="2">
    <source>
        <dbReference type="SAM" id="MobiDB-lite"/>
    </source>
</evidence>
<feature type="compositionally biased region" description="Basic and acidic residues" evidence="2">
    <location>
        <begin position="308"/>
        <end position="321"/>
    </location>
</feature>
<proteinExistence type="predicted"/>
<dbReference type="Ensembl" id="ENSGWIT00000009914.1">
    <property type="protein sequence ID" value="ENSGWIP00000008882.1"/>
    <property type="gene ID" value="ENSGWIG00000005285.1"/>
</dbReference>
<dbReference type="GO" id="GO:0008270">
    <property type="term" value="F:zinc ion binding"/>
    <property type="evidence" value="ECO:0007669"/>
    <property type="project" value="InterPro"/>
</dbReference>
<evidence type="ECO:0000259" key="3">
    <source>
        <dbReference type="PROSITE" id="PS50102"/>
    </source>
</evidence>
<feature type="compositionally biased region" description="Basic residues" evidence="2">
    <location>
        <begin position="825"/>
        <end position="834"/>
    </location>
</feature>
<feature type="compositionally biased region" description="Acidic residues" evidence="2">
    <location>
        <begin position="606"/>
        <end position="635"/>
    </location>
</feature>
<feature type="region of interest" description="Disordered" evidence="2">
    <location>
        <begin position="80"/>
        <end position="250"/>
    </location>
</feature>
<dbReference type="GO" id="GO:0003723">
    <property type="term" value="F:RNA binding"/>
    <property type="evidence" value="ECO:0007669"/>
    <property type="project" value="UniProtKB-UniRule"/>
</dbReference>
<keyword evidence="1" id="KW-0694">RNA-binding</keyword>
<dbReference type="SUPFAM" id="SSF54928">
    <property type="entry name" value="RNA-binding domain, RBD"/>
    <property type="match status" value="2"/>
</dbReference>
<feature type="compositionally biased region" description="Polar residues" evidence="2">
    <location>
        <begin position="176"/>
        <end position="187"/>
    </location>
</feature>
<dbReference type="Gene3D" id="3.30.70.330">
    <property type="match status" value="3"/>
</dbReference>
<reference evidence="4" key="2">
    <citation type="submission" date="2025-08" db="UniProtKB">
        <authorList>
            <consortium name="Ensembl"/>
        </authorList>
    </citation>
    <scope>IDENTIFICATION</scope>
</reference>
<reference evidence="4" key="3">
    <citation type="submission" date="2025-09" db="UniProtKB">
        <authorList>
            <consortium name="Ensembl"/>
        </authorList>
    </citation>
    <scope>IDENTIFICATION</scope>
</reference>
<evidence type="ECO:0000256" key="1">
    <source>
        <dbReference type="PROSITE-ProRule" id="PRU00176"/>
    </source>
</evidence>
<gene>
    <name evidence="4" type="primary">LOC114471657</name>
</gene>
<feature type="compositionally biased region" description="Low complexity" evidence="2">
    <location>
        <begin position="25"/>
        <end position="36"/>
    </location>
</feature>
<feature type="compositionally biased region" description="Basic and acidic residues" evidence="2">
    <location>
        <begin position="640"/>
        <end position="649"/>
    </location>
</feature>
<dbReference type="InterPro" id="IPR013087">
    <property type="entry name" value="Znf_C2H2_type"/>
</dbReference>
<dbReference type="Pfam" id="PF12874">
    <property type="entry name" value="zf-met"/>
    <property type="match status" value="1"/>
</dbReference>
<feature type="compositionally biased region" description="Polar residues" evidence="2">
    <location>
        <begin position="851"/>
        <end position="871"/>
    </location>
</feature>
<protein>
    <submittedName>
        <fullName evidence="4">Matrin-3-like</fullName>
    </submittedName>
</protein>
<name>A0A8C5DM50_GOUWI</name>
<feature type="compositionally biased region" description="Basic and acidic residues" evidence="2">
    <location>
        <begin position="872"/>
        <end position="881"/>
    </location>
</feature>
<feature type="region of interest" description="Disordered" evidence="2">
    <location>
        <begin position="501"/>
        <end position="697"/>
    </location>
</feature>
<dbReference type="InterPro" id="IPR003604">
    <property type="entry name" value="Matrin/U1-like-C_Znf_C2H2"/>
</dbReference>
<dbReference type="InterPro" id="IPR036236">
    <property type="entry name" value="Znf_C2H2_sf"/>
</dbReference>
<feature type="compositionally biased region" description="Polar residues" evidence="2">
    <location>
        <begin position="92"/>
        <end position="101"/>
    </location>
</feature>
<feature type="compositionally biased region" description="Polar residues" evidence="2">
    <location>
        <begin position="151"/>
        <end position="162"/>
    </location>
</feature>
<feature type="compositionally biased region" description="Low complexity" evidence="2">
    <location>
        <begin position="537"/>
        <end position="552"/>
    </location>
</feature>
<feature type="region of interest" description="Disordered" evidence="2">
    <location>
        <begin position="816"/>
        <end position="902"/>
    </location>
</feature>
<organism evidence="4 5">
    <name type="scientific">Gouania willdenowi</name>
    <name type="common">Blunt-snouted clingfish</name>
    <name type="synonym">Lepadogaster willdenowi</name>
    <dbReference type="NCBI Taxonomy" id="441366"/>
    <lineage>
        <taxon>Eukaryota</taxon>
        <taxon>Metazoa</taxon>
        <taxon>Chordata</taxon>
        <taxon>Craniata</taxon>
        <taxon>Vertebrata</taxon>
        <taxon>Euteleostomi</taxon>
        <taxon>Actinopterygii</taxon>
        <taxon>Neopterygii</taxon>
        <taxon>Teleostei</taxon>
        <taxon>Neoteleostei</taxon>
        <taxon>Acanthomorphata</taxon>
        <taxon>Ovalentaria</taxon>
        <taxon>Blenniimorphae</taxon>
        <taxon>Blenniiformes</taxon>
        <taxon>Gobiesocoidei</taxon>
        <taxon>Gobiesocidae</taxon>
        <taxon>Gobiesocinae</taxon>
        <taxon>Gouania</taxon>
    </lineage>
</organism>
<sequence length="957" mass="106627">MSNHFPRGAPDPRHPPADYHRSSSRDSASSSMAWGAAMPPDTVLSLLSSCGLEPDDLGRLAELPEDVLTVDALPLILQQMKKGGRAEDHPPSASSFSQYQSNEDRPLSSSSFSPYVSNAARPPPTDWEEGRGHTRTSYGWVETERVDARRNSNNVRAEQQPSVFGYKTDTDRRTGPSHSDTGSSHSGKNAYRDKRPRYSDSRYRRSPPPRHEPRQRPRLGSAPSSRRPKPYSAQQRPRPDTCQPSKKQALDFQGTPPVGFPYSCSLCDITVLSVKVWLQHVNSTQHADGQLNLLQQFPNWDCRIESSRDESQSERLKDGRKPTSSGPAATQQSNKGSEKKERGKVVCVKFPPQSVDETYLRKLTEPFGKILRVLMFPSLAFVELSTVDQARDLVKFHVNFPPTVNGKQMDFSISHTFSFLQNSPVVSFTPPPAGDEGCSELINIITGFGPPLYTLFLPSKMLVEMRNVSDAQKLVDHYSSNALRIQDESIKVSFSADHRSLHKVSSAKKYQEGSTKRSGSSSSSESKRMRTSPDPQSTSRTTETTSRTTETAEPTRSEEQTEEPDVESTSEESQKEEDTTEEKKEEEPKMETMDDDDDAGLSMGDSDIEGMEVMGEDDEGLEVDDEDFLLEETENVTDVTDEKGAREPEDAATASEAAGEEEEVEKDGENEKTVEEEEEPGMTAGSRTEEEQEEDQFPLDLENCITLDELGEDECEAAGEQEVEQEVDEGRDLSRVLFFSNLPCRYYTDAQFISLVDGVGTAVRYTLNRSQQEGFLEMSSSLEAVKAAMALCCNPPTLNSSKLNVIISHQYNTLPHGLAVQPGNAKKKKRKRKERQNNPTEQEQNERNESTETAPSDASENQSETTQQMQSKETHEERPEASSEQVCEPETNSASEAQTSPTPVGAEFVKPVVGYFCNLCQIIFADEDEAKLSHCSTTQHYTRYQVAMATTYTFNNK</sequence>
<dbReference type="InterPro" id="IPR000504">
    <property type="entry name" value="RRM_dom"/>
</dbReference>
<feature type="compositionally biased region" description="Basic and acidic residues" evidence="2">
    <location>
        <begin position="10"/>
        <end position="24"/>
    </location>
</feature>
<feature type="region of interest" description="Disordered" evidence="2">
    <location>
        <begin position="1"/>
        <end position="36"/>
    </location>
</feature>
<dbReference type="AlphaFoldDB" id="A0A8C5DM50"/>
<feature type="compositionally biased region" description="Polar residues" evidence="2">
    <location>
        <begin position="882"/>
        <end position="902"/>
    </location>
</feature>
<dbReference type="SUPFAM" id="SSF57667">
    <property type="entry name" value="beta-beta-alpha zinc fingers"/>
    <property type="match status" value="1"/>
</dbReference>
<feature type="compositionally biased region" description="Acidic residues" evidence="2">
    <location>
        <begin position="560"/>
        <end position="571"/>
    </location>
</feature>
<feature type="compositionally biased region" description="Polar residues" evidence="2">
    <location>
        <begin position="322"/>
        <end position="335"/>
    </location>
</feature>
<dbReference type="InterPro" id="IPR012677">
    <property type="entry name" value="Nucleotide-bd_a/b_plait_sf"/>
</dbReference>
<dbReference type="SMART" id="SM00451">
    <property type="entry name" value="ZnF_U1"/>
    <property type="match status" value="2"/>
</dbReference>
<evidence type="ECO:0000313" key="5">
    <source>
        <dbReference type="Proteomes" id="UP000694680"/>
    </source>
</evidence>
<reference evidence="4" key="1">
    <citation type="submission" date="2020-06" db="EMBL/GenBank/DDBJ databases">
        <authorList>
            <consortium name="Wellcome Sanger Institute Data Sharing"/>
        </authorList>
    </citation>
    <scope>NUCLEOTIDE SEQUENCE [LARGE SCALE GENOMIC DNA]</scope>
</reference>
<feature type="compositionally biased region" description="Basic and acidic residues" evidence="2">
    <location>
        <begin position="190"/>
        <end position="215"/>
    </location>
</feature>